<feature type="transmembrane region" description="Helical" evidence="1">
    <location>
        <begin position="69"/>
        <end position="88"/>
    </location>
</feature>
<evidence type="ECO:0000313" key="3">
    <source>
        <dbReference type="Proteomes" id="UP000449846"/>
    </source>
</evidence>
<reference evidence="2 3" key="1">
    <citation type="submission" date="2019-11" db="EMBL/GenBank/DDBJ databases">
        <authorList>
            <person name="Dong K."/>
        </authorList>
    </citation>
    <scope>NUCLEOTIDE SEQUENCE [LARGE SCALE GENOMIC DNA]</scope>
    <source>
        <strain evidence="2 3">NBRC 112902</strain>
    </source>
</reference>
<comment type="caution">
    <text evidence="2">The sequence shown here is derived from an EMBL/GenBank/DDBJ whole genome shotgun (WGS) entry which is preliminary data.</text>
</comment>
<evidence type="ECO:0000313" key="2">
    <source>
        <dbReference type="EMBL" id="MTH62431.1"/>
    </source>
</evidence>
<keyword evidence="3" id="KW-1185">Reference proteome</keyword>
<dbReference type="AlphaFoldDB" id="A0A844HY80"/>
<dbReference type="Proteomes" id="UP000449846">
    <property type="component" value="Unassembled WGS sequence"/>
</dbReference>
<keyword evidence="1" id="KW-1133">Transmembrane helix</keyword>
<feature type="transmembrane region" description="Helical" evidence="1">
    <location>
        <begin position="100"/>
        <end position="119"/>
    </location>
</feature>
<feature type="transmembrane region" description="Helical" evidence="1">
    <location>
        <begin position="37"/>
        <end position="57"/>
    </location>
</feature>
<evidence type="ECO:0000256" key="1">
    <source>
        <dbReference type="SAM" id="Phobius"/>
    </source>
</evidence>
<sequence length="122" mass="13329">MRGLLLFLAGLGAYGATLVVSQHLLADDTGTQLARALIALSPMLPAAFICGVVVRSIRHLDEMHRKLQFEALAMAFAGTALITFSYGFLEGVGFPKISMFSVWGLMGSLWFIGVMIARYRFK</sequence>
<proteinExistence type="predicted"/>
<organism evidence="2 3">
    <name type="scientific">Paracoccus litorisediminis</name>
    <dbReference type="NCBI Taxonomy" id="2006130"/>
    <lineage>
        <taxon>Bacteria</taxon>
        <taxon>Pseudomonadati</taxon>
        <taxon>Pseudomonadota</taxon>
        <taxon>Alphaproteobacteria</taxon>
        <taxon>Rhodobacterales</taxon>
        <taxon>Paracoccaceae</taxon>
        <taxon>Paracoccus</taxon>
    </lineage>
</organism>
<keyword evidence="1" id="KW-0472">Membrane</keyword>
<dbReference type="EMBL" id="WMIG01000036">
    <property type="protein sequence ID" value="MTH62431.1"/>
    <property type="molecule type" value="Genomic_DNA"/>
</dbReference>
<name>A0A844HY80_9RHOB</name>
<protein>
    <submittedName>
        <fullName evidence="2">Uncharacterized protein</fullName>
    </submittedName>
</protein>
<accession>A0A844HY80</accession>
<keyword evidence="1" id="KW-0812">Transmembrane</keyword>
<gene>
    <name evidence="2" type="ORF">GL300_24940</name>
</gene>